<organism evidence="3 4">
    <name type="scientific">Metabacillus rhizolycopersici</name>
    <dbReference type="NCBI Taxonomy" id="2875709"/>
    <lineage>
        <taxon>Bacteria</taxon>
        <taxon>Bacillati</taxon>
        <taxon>Bacillota</taxon>
        <taxon>Bacilli</taxon>
        <taxon>Bacillales</taxon>
        <taxon>Bacillaceae</taxon>
        <taxon>Metabacillus</taxon>
    </lineage>
</organism>
<dbReference type="Proteomes" id="UP001165287">
    <property type="component" value="Unassembled WGS sequence"/>
</dbReference>
<accession>A0ABS7UUI9</accession>
<keyword evidence="1" id="KW-0175">Coiled coil</keyword>
<feature type="compositionally biased region" description="Polar residues" evidence="2">
    <location>
        <begin position="255"/>
        <end position="266"/>
    </location>
</feature>
<feature type="region of interest" description="Disordered" evidence="2">
    <location>
        <begin position="224"/>
        <end position="342"/>
    </location>
</feature>
<gene>
    <name evidence="3" type="ORF">K9V48_17445</name>
</gene>
<dbReference type="RefSeq" id="WP_224140327.1">
    <property type="nucleotide sequence ID" value="NZ_JAIQUM010000043.1"/>
</dbReference>
<evidence type="ECO:0000256" key="2">
    <source>
        <dbReference type="SAM" id="MobiDB-lite"/>
    </source>
</evidence>
<dbReference type="EMBL" id="JAIQUM010000043">
    <property type="protein sequence ID" value="MBZ5751986.1"/>
    <property type="molecule type" value="Genomic_DNA"/>
</dbReference>
<sequence>MEDPKLTSTEKIDRLKQKLATYKQTLETIKAGDVVEDYLLMKNEDKAIKKQVFTLEGEVKKMKETRDFQIDEYEKRAEIISVQVESVKESLGQLEDDVKLLINTVNNLNFPDLLLKLENLINAHNQSSKTEELTEISKLKKEIEQLKNQIHHREEVVEDEPKVTVSKLQPSGYKQLMNMIQTAKTIDSSIHPPRKMLTNQVNPLQQYRQFPPTEVIKIERVRKQNKMKTSVSSKYQVIKPSKDTKKKNNKGNDKITLNNHPDNAQGVNDVEFKEKEHDYQVQEERSKTNESSASSILNDSTEQSPNKPEKTQQISSGGESEKKKEERLSFFSFLQRGKNDGK</sequence>
<feature type="compositionally biased region" description="Basic and acidic residues" evidence="2">
    <location>
        <begin position="270"/>
        <end position="288"/>
    </location>
</feature>
<evidence type="ECO:0000256" key="1">
    <source>
        <dbReference type="SAM" id="Coils"/>
    </source>
</evidence>
<proteinExistence type="predicted"/>
<feature type="compositionally biased region" description="Polar residues" evidence="2">
    <location>
        <begin position="289"/>
        <end position="314"/>
    </location>
</feature>
<feature type="compositionally biased region" description="Basic and acidic residues" evidence="2">
    <location>
        <begin position="319"/>
        <end position="328"/>
    </location>
</feature>
<comment type="caution">
    <text evidence="3">The sequence shown here is derived from an EMBL/GenBank/DDBJ whole genome shotgun (WGS) entry which is preliminary data.</text>
</comment>
<evidence type="ECO:0000313" key="4">
    <source>
        <dbReference type="Proteomes" id="UP001165287"/>
    </source>
</evidence>
<reference evidence="3" key="1">
    <citation type="submission" date="2024-05" db="EMBL/GenBank/DDBJ databases">
        <title>Metabacillus sp. nov., isolated from the rhizosphere soil of tomato plants.</title>
        <authorList>
            <person name="Ma R."/>
        </authorList>
    </citation>
    <scope>NUCLEOTIDE SEQUENCE</scope>
    <source>
        <strain evidence="3">DBTR6</strain>
    </source>
</reference>
<feature type="coiled-coil region" evidence="1">
    <location>
        <begin position="129"/>
        <end position="156"/>
    </location>
</feature>
<feature type="coiled-coil region" evidence="1">
    <location>
        <begin position="70"/>
        <end position="104"/>
    </location>
</feature>
<protein>
    <submittedName>
        <fullName evidence="3">Uncharacterized protein</fullName>
    </submittedName>
</protein>
<evidence type="ECO:0000313" key="3">
    <source>
        <dbReference type="EMBL" id="MBZ5751986.1"/>
    </source>
</evidence>
<keyword evidence="4" id="KW-1185">Reference proteome</keyword>
<name>A0ABS7UUI9_9BACI</name>